<dbReference type="EMBL" id="CP020370">
    <property type="protein sequence ID" value="AUB80908.1"/>
    <property type="molecule type" value="Genomic_DNA"/>
</dbReference>
<dbReference type="Pfam" id="PF09617">
    <property type="entry name" value="Cas_GSU0053"/>
    <property type="match status" value="1"/>
</dbReference>
<gene>
    <name evidence="2" type="ORF">THSYN_08060</name>
</gene>
<dbReference type="Proteomes" id="UP000232638">
    <property type="component" value="Chromosome"/>
</dbReference>
<sequence>MSESTTLTDQSINSWADDIKGPVALHLKQKLLSVEGDGGVIFPPTYADIGYNIDILADGTRVATIDSVGSQANRLEPIFKASDADETENPLASLVPQIRIGYGSAKFVSILDIGHRLGDALIRSSNLKDRANAAFLSFLETGDATGIATLAPTSLVFGVWDSRDTQAKLPRILQSIIRAWDVDELKRSAQYNPPIDYSALDVFSEEDKVKQEGDAKSPLAKRGFVHVPAGRALGGVLVRGAIERHITINLIALRRLKGTEENTRSLRRYILGLALVAATEPLDGFLRQGCLLTPDPSVPAKWEAVGRDGARLPVKLDQTAALRYAQSIRNSIQLCSDEKFLFSKDLAHADLQDVLAQSGAKSVKKRSGKGAPDGATTEG</sequence>
<evidence type="ECO:0000313" key="3">
    <source>
        <dbReference type="Proteomes" id="UP000232638"/>
    </source>
</evidence>
<feature type="region of interest" description="Disordered" evidence="1">
    <location>
        <begin position="358"/>
        <end position="379"/>
    </location>
</feature>
<name>A0A2K8U5P0_9GAMM</name>
<dbReference type="AlphaFoldDB" id="A0A2K8U5P0"/>
<dbReference type="KEGG" id="tsy:THSYN_08060"/>
<organism evidence="2 3">
    <name type="scientific">Candidatus Thiodictyon syntrophicum</name>
    <dbReference type="NCBI Taxonomy" id="1166950"/>
    <lineage>
        <taxon>Bacteria</taxon>
        <taxon>Pseudomonadati</taxon>
        <taxon>Pseudomonadota</taxon>
        <taxon>Gammaproteobacteria</taxon>
        <taxon>Chromatiales</taxon>
        <taxon>Chromatiaceae</taxon>
        <taxon>Thiodictyon</taxon>
    </lineage>
</organism>
<dbReference type="RefSeq" id="WP_100918688.1">
    <property type="nucleotide sequence ID" value="NZ_CP020370.1"/>
</dbReference>
<evidence type="ECO:0000256" key="1">
    <source>
        <dbReference type="SAM" id="MobiDB-lite"/>
    </source>
</evidence>
<dbReference type="NCBIfam" id="TIGR02570">
    <property type="entry name" value="cas7_GSU0053"/>
    <property type="match status" value="1"/>
</dbReference>
<evidence type="ECO:0000313" key="2">
    <source>
        <dbReference type="EMBL" id="AUB80908.1"/>
    </source>
</evidence>
<accession>A0A2K8U5P0</accession>
<dbReference type="InterPro" id="IPR013403">
    <property type="entry name" value="CRISPR-assoc_prot_Csb1/Cas7u"/>
</dbReference>
<keyword evidence="3" id="KW-1185">Reference proteome</keyword>
<dbReference type="OrthoDB" id="190628at2"/>
<protein>
    <submittedName>
        <fullName evidence="2">Type I-U CRISPR-associated protein Cas7</fullName>
    </submittedName>
</protein>
<proteinExistence type="predicted"/>
<reference evidence="2 3" key="1">
    <citation type="submission" date="2017-03" db="EMBL/GenBank/DDBJ databases">
        <title>Complete genome sequence of Candidatus 'Thiodictyon syntrophicum' sp. nov. strain Cad16T, a photolithoautotroph purple sulfur bacterium isolated from an alpine meromictic lake.</title>
        <authorList>
            <person name="Luedin S.M."/>
            <person name="Pothier J.F."/>
            <person name="Danza F."/>
            <person name="Storelli N."/>
            <person name="Wittwer M."/>
            <person name="Tonolla M."/>
        </authorList>
    </citation>
    <scope>NUCLEOTIDE SEQUENCE [LARGE SCALE GENOMIC DNA]</scope>
    <source>
        <strain evidence="2 3">Cad16T</strain>
    </source>
</reference>